<keyword evidence="5" id="KW-0833">Ubl conjugation pathway</keyword>
<sequence length="116" mass="13258">MDDTKQESEVKYGGCEGPNAMYVKLISADHQEFIIKREHALTSGTIKAMLSGPGQFSENETNEVNFREIPSHILQKVCNYFTYKFRYTNNISEIPEFQIDPEIALELLMAANFLDC</sequence>
<dbReference type="OrthoDB" id="249087at2759"/>
<accession>A0A131ZTF3</accession>
<comment type="subunit">
    <text evidence="15">Heterotrimer of an A (ELOA, ELOA2 or ELOA3P), ELOB and ELOC subunit. The elongin BC complex interacts with EPOP; leading to recruit the elongin BC complex to Polycomb group (PcG) target genes, thereby restricting excessive activity of the PRC2/EED-EZH2 complex. Component of multiple cullin-RING E3 ubiquitin-protein ligase complexes composed of Elongin BC (ELOB and ELOC), a cullin (CUL2 or CUL5), a catalytic subunit (RBX1 or RNF7/RBX2), as well as a substrate adapter protein that can be either ASB2, ASB9, ASB11, KLHDC2, KLHDC3, KLHDC10, APPBP2, FEM1A, FEM1B, FEM1C, LRR1, PCMTD1, SOCS1, SOCS2, SOCS5, SPSB1, SPSB3, ELOA, VHL, WSB1, ZYG11B or RAB40C. Interacts with TMF1. As part of the Elongin BC E3 ubiquitin ligase complex; interacts with NRBP1. May form oligomers as a KLHDC2/KLHDC3-ELOB-ELOC complex; this interaction is autoinhibitory for the E3 ligase complex as the substrate-binding site of KLHDC2/KLHDC3 is blocked in the oligomer.</text>
</comment>
<comment type="pathway">
    <text evidence="2">Protein modification; protein ubiquitination.</text>
</comment>
<evidence type="ECO:0000313" key="21">
    <source>
        <dbReference type="Proteomes" id="UP000616769"/>
    </source>
</evidence>
<dbReference type="GO" id="GO:0005634">
    <property type="term" value="C:nucleus"/>
    <property type="evidence" value="ECO:0007669"/>
    <property type="project" value="UniProtKB-SubCell"/>
</dbReference>
<keyword evidence="20" id="KW-1185">Reference proteome</keyword>
<dbReference type="CDD" id="cd18321">
    <property type="entry name" value="BTB_POZ_EloC"/>
    <property type="match status" value="1"/>
</dbReference>
<evidence type="ECO:0000256" key="14">
    <source>
        <dbReference type="ARBA" id="ARBA00083625"/>
    </source>
</evidence>
<evidence type="ECO:0000256" key="8">
    <source>
        <dbReference type="ARBA" id="ARBA00023163"/>
    </source>
</evidence>
<comment type="function">
    <text evidence="10">SIII, also known as elongin, is a general transcription elongation factor that increases the RNA polymerase II transcription elongation past template-encoded arresting sites. Subunit A is transcriptionally active and its transcription activity is strongly enhanced by binding to the dimeric complex of the SIII regulatory subunits B and C (elongin BC complex). In embryonic stem cells, the elongin BC complex is recruited by EPOP to Polycomb group (PcG) target genes in order generate genomic region that display both active and repressive chromatin properties, an important feature of pluripotent stem cells.</text>
</comment>
<keyword evidence="9" id="KW-0539">Nucleus</keyword>
<evidence type="ECO:0000256" key="4">
    <source>
        <dbReference type="ARBA" id="ARBA00021347"/>
    </source>
</evidence>
<reference evidence="19" key="4">
    <citation type="submission" date="2022-06" db="UniProtKB">
        <authorList>
            <consortium name="EnsemblMetazoa"/>
        </authorList>
    </citation>
    <scope>IDENTIFICATION</scope>
</reference>
<reference evidence="18 21" key="1">
    <citation type="journal article" date="2015" name="Parasit. Vectors">
        <title>Draft genome of the scabies mite.</title>
        <authorList>
            <person name="Rider S.D.Jr."/>
            <person name="Morgan M.S."/>
            <person name="Arlian L.G."/>
        </authorList>
    </citation>
    <scope>NUCLEOTIDE SEQUENCE [LARGE SCALE GENOMIC DNA]</scope>
    <source>
        <strain evidence="18">Arlian Lab</strain>
    </source>
</reference>
<evidence type="ECO:0000256" key="7">
    <source>
        <dbReference type="ARBA" id="ARBA00023015"/>
    </source>
</evidence>
<evidence type="ECO:0000256" key="12">
    <source>
        <dbReference type="ARBA" id="ARBA00076689"/>
    </source>
</evidence>
<dbReference type="FunFam" id="3.30.710.10:FF:000016">
    <property type="entry name" value="Transcription elongation factor"/>
    <property type="match status" value="1"/>
</dbReference>
<keyword evidence="8" id="KW-0804">Transcription</keyword>
<dbReference type="GO" id="GO:0140535">
    <property type="term" value="C:intracellular protein-containing complex"/>
    <property type="evidence" value="ECO:0007669"/>
    <property type="project" value="UniProtKB-ARBA"/>
</dbReference>
<dbReference type="SMART" id="SM00512">
    <property type="entry name" value="Skp1"/>
    <property type="match status" value="1"/>
</dbReference>
<dbReference type="EnsemblMetazoa" id="SSS_8311s_mrna">
    <property type="protein sequence ID" value="KAF7488292.1"/>
    <property type="gene ID" value="SSS_8311"/>
</dbReference>
<dbReference type="GO" id="GO:0003746">
    <property type="term" value="F:translation elongation factor activity"/>
    <property type="evidence" value="ECO:0007669"/>
    <property type="project" value="UniProtKB-KW"/>
</dbReference>
<comment type="similarity">
    <text evidence="3">Belongs to the SKP1 family.</text>
</comment>
<keyword evidence="6" id="KW-0832">Ubl conjugation</keyword>
<dbReference type="InterPro" id="IPR039948">
    <property type="entry name" value="ELC1"/>
</dbReference>
<organism evidence="18 21">
    <name type="scientific">Sarcoptes scabiei</name>
    <name type="common">Itch mite</name>
    <name type="synonym">Acarus scabiei</name>
    <dbReference type="NCBI Taxonomy" id="52283"/>
    <lineage>
        <taxon>Eukaryota</taxon>
        <taxon>Metazoa</taxon>
        <taxon>Ecdysozoa</taxon>
        <taxon>Arthropoda</taxon>
        <taxon>Chelicerata</taxon>
        <taxon>Arachnida</taxon>
        <taxon>Acari</taxon>
        <taxon>Acariformes</taxon>
        <taxon>Sarcoptiformes</taxon>
        <taxon>Astigmata</taxon>
        <taxon>Psoroptidia</taxon>
        <taxon>Sarcoptoidea</taxon>
        <taxon>Sarcoptidae</taxon>
        <taxon>Sarcoptinae</taxon>
        <taxon>Sarcoptes</taxon>
    </lineage>
</organism>
<evidence type="ECO:0000256" key="1">
    <source>
        <dbReference type="ARBA" id="ARBA00004123"/>
    </source>
</evidence>
<evidence type="ECO:0000256" key="3">
    <source>
        <dbReference type="ARBA" id="ARBA00009993"/>
    </source>
</evidence>
<dbReference type="AlphaFoldDB" id="A0A131ZTF3"/>
<evidence type="ECO:0000256" key="13">
    <source>
        <dbReference type="ARBA" id="ARBA00080440"/>
    </source>
</evidence>
<evidence type="ECO:0000259" key="16">
    <source>
        <dbReference type="Pfam" id="PF03931"/>
    </source>
</evidence>
<dbReference type="InterPro" id="IPR011333">
    <property type="entry name" value="SKP1/BTB/POZ_sf"/>
</dbReference>
<dbReference type="EMBL" id="JXLN01000774">
    <property type="protein sequence ID" value="KPM00419.1"/>
    <property type="molecule type" value="Genomic_DNA"/>
</dbReference>
<keyword evidence="18" id="KW-0648">Protein biosynthesis</keyword>
<evidence type="ECO:0000313" key="18">
    <source>
        <dbReference type="EMBL" id="KPM00419.1"/>
    </source>
</evidence>
<dbReference type="SUPFAM" id="SSF54695">
    <property type="entry name" value="POZ domain"/>
    <property type="match status" value="1"/>
</dbReference>
<evidence type="ECO:0000256" key="15">
    <source>
        <dbReference type="ARBA" id="ARBA00093535"/>
    </source>
</evidence>
<proteinExistence type="inferred from homology"/>
<dbReference type="PANTHER" id="PTHR20648">
    <property type="entry name" value="ELONGIN-C"/>
    <property type="match status" value="1"/>
</dbReference>
<keyword evidence="7" id="KW-0805">Transcription regulation</keyword>
<dbReference type="Proteomes" id="UP000070412">
    <property type="component" value="Unassembled WGS sequence"/>
</dbReference>
<dbReference type="VEuPathDB" id="VectorBase:SSCA005626"/>
<evidence type="ECO:0000256" key="9">
    <source>
        <dbReference type="ARBA" id="ARBA00023242"/>
    </source>
</evidence>
<name>A0A131ZTF3_SARSC</name>
<dbReference type="OMA" id="AMVSPII"/>
<evidence type="ECO:0000256" key="5">
    <source>
        <dbReference type="ARBA" id="ARBA00022786"/>
    </source>
</evidence>
<keyword evidence="18" id="KW-0251">Elongation factor</keyword>
<protein>
    <recommendedName>
        <fullName evidence="4">Elongin-C</fullName>
    </recommendedName>
    <alternativeName>
        <fullName evidence="11">Elongin 15 kDa subunit</fullName>
    </alternativeName>
    <alternativeName>
        <fullName evidence="12">RNA polymerase II transcription factor SIII subunit C</fullName>
    </alternativeName>
    <alternativeName>
        <fullName evidence="14">SIII p15</fullName>
    </alternativeName>
    <alternativeName>
        <fullName evidence="13">Transcription elongation factor B polypeptide 1</fullName>
    </alternativeName>
</protein>
<dbReference type="Pfam" id="PF03931">
    <property type="entry name" value="Skp1_POZ"/>
    <property type="match status" value="1"/>
</dbReference>
<dbReference type="InterPro" id="IPR001232">
    <property type="entry name" value="SKP1-like"/>
</dbReference>
<evidence type="ECO:0000256" key="10">
    <source>
        <dbReference type="ARBA" id="ARBA00054216"/>
    </source>
</evidence>
<feature type="domain" description="SKP1 component POZ" evidence="16">
    <location>
        <begin position="22"/>
        <end position="83"/>
    </location>
</feature>
<reference evidence="17" key="3">
    <citation type="submission" date="2020-01" db="EMBL/GenBank/DDBJ databases">
        <authorList>
            <person name="Korhonen P.K.K."/>
            <person name="Guangxu M.G."/>
            <person name="Wang T.W."/>
            <person name="Stroehlein A.J.S."/>
            <person name="Young N.D."/>
            <person name="Ang C.-S.A."/>
            <person name="Fernando D.W.F."/>
            <person name="Lu H.L."/>
            <person name="Taylor S.T."/>
            <person name="Ehtesham M.E.M."/>
            <person name="Najaraj S.H.N."/>
            <person name="Harsha G.H.G."/>
            <person name="Madugundu A.M."/>
            <person name="Renuse S.R."/>
            <person name="Holt D.H."/>
            <person name="Pandey A.P."/>
            <person name="Papenfuss A.P."/>
            <person name="Gasser R.B.G."/>
            <person name="Fischer K.F."/>
        </authorList>
    </citation>
    <scope>NUCLEOTIDE SEQUENCE</scope>
    <source>
        <strain evidence="17">SSS_KF_BRIS2020</strain>
    </source>
</reference>
<evidence type="ECO:0000256" key="2">
    <source>
        <dbReference type="ARBA" id="ARBA00004906"/>
    </source>
</evidence>
<comment type="subcellular location">
    <subcellularLocation>
        <location evidence="1">Nucleus</location>
    </subcellularLocation>
</comment>
<dbReference type="GO" id="GO:0006511">
    <property type="term" value="P:ubiquitin-dependent protein catabolic process"/>
    <property type="evidence" value="ECO:0007669"/>
    <property type="project" value="InterPro"/>
</dbReference>
<dbReference type="Gene3D" id="3.30.710.10">
    <property type="entry name" value="Potassium Channel Kv1.1, Chain A"/>
    <property type="match status" value="1"/>
</dbReference>
<dbReference type="EMBL" id="WVUK01000066">
    <property type="protein sequence ID" value="KAF7488292.1"/>
    <property type="molecule type" value="Genomic_DNA"/>
</dbReference>
<evidence type="ECO:0000256" key="6">
    <source>
        <dbReference type="ARBA" id="ARBA00022843"/>
    </source>
</evidence>
<evidence type="ECO:0000313" key="19">
    <source>
        <dbReference type="EnsemblMetazoa" id="KAF7488292.1"/>
    </source>
</evidence>
<reference evidence="20" key="2">
    <citation type="journal article" date="2020" name="PLoS Negl. Trop. Dis.">
        <title>High-quality nuclear genome for Sarcoptes scabiei-A critical resource for a neglected parasite.</title>
        <authorList>
            <person name="Korhonen P.K."/>
            <person name="Gasser R.B."/>
            <person name="Ma G."/>
            <person name="Wang T."/>
            <person name="Stroehlein A.J."/>
            <person name="Young N.D."/>
            <person name="Ang C.S."/>
            <person name="Fernando D.D."/>
            <person name="Lu H.C."/>
            <person name="Taylor S."/>
            <person name="Reynolds S.L."/>
            <person name="Mofiz E."/>
            <person name="Najaraj S.H."/>
            <person name="Gowda H."/>
            <person name="Madugundu A."/>
            <person name="Renuse S."/>
            <person name="Holt D."/>
            <person name="Pandey A."/>
            <person name="Papenfuss A.T."/>
            <person name="Fischer K."/>
        </authorList>
    </citation>
    <scope>NUCLEOTIDE SEQUENCE [LARGE SCALE GENOMIC DNA]</scope>
</reference>
<evidence type="ECO:0000313" key="17">
    <source>
        <dbReference type="EMBL" id="KAF7488292.1"/>
    </source>
</evidence>
<evidence type="ECO:0000256" key="11">
    <source>
        <dbReference type="ARBA" id="ARBA00075906"/>
    </source>
</evidence>
<dbReference type="Proteomes" id="UP000616769">
    <property type="component" value="Unassembled WGS sequence"/>
</dbReference>
<dbReference type="GO" id="GO:0005737">
    <property type="term" value="C:cytoplasm"/>
    <property type="evidence" value="ECO:0007669"/>
    <property type="project" value="UniProtKB-ARBA"/>
</dbReference>
<evidence type="ECO:0000313" key="20">
    <source>
        <dbReference type="Proteomes" id="UP000070412"/>
    </source>
</evidence>
<dbReference type="InterPro" id="IPR016073">
    <property type="entry name" value="Skp1_comp_POZ"/>
</dbReference>
<gene>
    <name evidence="18" type="ORF">QR98_0004420</name>
    <name evidence="17" type="ORF">SSS_8311</name>
</gene>
<dbReference type="GO" id="GO:1990234">
    <property type="term" value="C:transferase complex"/>
    <property type="evidence" value="ECO:0007669"/>
    <property type="project" value="UniProtKB-ARBA"/>
</dbReference>